<dbReference type="Proteomes" id="UP000019063">
    <property type="component" value="Unassembled WGS sequence"/>
</dbReference>
<reference evidence="1 2" key="1">
    <citation type="journal article" date="2014" name="Antonie Van Leeuwenhoek">
        <title>Roseivivax atlanticus sp. nov., isolated from surface seawater of the Atlantic Ocean.</title>
        <authorList>
            <person name="Li G."/>
            <person name="Lai Q."/>
            <person name="Liu X."/>
            <person name="Sun F."/>
            <person name="Shao Z."/>
        </authorList>
    </citation>
    <scope>NUCLEOTIDE SEQUENCE [LARGE SCALE GENOMIC DNA]</scope>
    <source>
        <strain evidence="1 2">22II-s10s</strain>
    </source>
</reference>
<organism evidence="1 2">
    <name type="scientific">Roseivivax marinus</name>
    <dbReference type="NCBI Taxonomy" id="1379903"/>
    <lineage>
        <taxon>Bacteria</taxon>
        <taxon>Pseudomonadati</taxon>
        <taxon>Pseudomonadota</taxon>
        <taxon>Alphaproteobacteria</taxon>
        <taxon>Rhodobacterales</taxon>
        <taxon>Roseobacteraceae</taxon>
        <taxon>Roseivivax</taxon>
    </lineage>
</organism>
<keyword evidence="2" id="KW-1185">Reference proteome</keyword>
<protein>
    <submittedName>
        <fullName evidence="1">Uncharacterized protein</fullName>
    </submittedName>
</protein>
<dbReference type="AlphaFoldDB" id="W4HGK4"/>
<evidence type="ECO:0000313" key="2">
    <source>
        <dbReference type="Proteomes" id="UP000019063"/>
    </source>
</evidence>
<dbReference type="EMBL" id="AQQW01000016">
    <property type="protein sequence ID" value="ETW11130.1"/>
    <property type="molecule type" value="Genomic_DNA"/>
</dbReference>
<proteinExistence type="predicted"/>
<evidence type="ECO:0000313" key="1">
    <source>
        <dbReference type="EMBL" id="ETW11130.1"/>
    </source>
</evidence>
<comment type="caution">
    <text evidence="1">The sequence shown here is derived from an EMBL/GenBank/DDBJ whole genome shotgun (WGS) entry which is preliminary data.</text>
</comment>
<gene>
    <name evidence="1" type="ORF">ATO8_18964</name>
</gene>
<dbReference type="RefSeq" id="WP_043846852.1">
    <property type="nucleotide sequence ID" value="NZ_AQQW01000016.1"/>
</dbReference>
<accession>W4HGK4</accession>
<name>W4HGK4_9RHOB</name>
<sequence>MVLAPWLIAATFVLGTIELVSVHGGFTGLVMSANFAFPDPGALRTVAFERLPETGIGTGGG</sequence>